<sequence>MYDNIKLWFARNQTGNTICIDEINNGNLNEKYYCPICGSELKPKATHSEKVSAHFAHFDISKCNSESMVHWWFKHEFIKPGDTFYIVTDKETKYVCEEIFTEETHKVDSRKYRPDVTIKTECGNTIFFEIYCTNKKSIRDYFDLWTSLSSIVVEIDTKNLLQRDMKFKALFYSGKCFNVKRNDTYYHTIGSYKEELMLSQNNNTHLKERVRKLDWFWDDVIKYKNNKIDIEQIANTIDSIENTDKHIVMKVLKKSMCANLYQDYKNFMSLNESAIFTERLGGSHSLNHLTNRIQLILEPLIENIEVKLISKNHYSHRSYYNGSRKHPYKYRKEFSHYTYCLIIRRTNKTLRKIEITNKILNMAEAQLKIFCEDIRASLKDRKVKHVCINCKKGYLLSYSEMQSYLRKELNIPKRCKTCRLKRRKTIVD</sequence>
<name>A0A378Y0G8_PAEPO</name>
<feature type="domain" description="Competence protein CoiA-like N-terminal" evidence="1">
    <location>
        <begin position="27"/>
        <end position="65"/>
    </location>
</feature>
<dbReference type="Proteomes" id="UP000254400">
    <property type="component" value="Unassembled WGS sequence"/>
</dbReference>
<protein>
    <recommendedName>
        <fullName evidence="1">Competence protein CoiA-like N-terminal domain-containing protein</fullName>
    </recommendedName>
</protein>
<dbReference type="AlphaFoldDB" id="A0A378Y0G8"/>
<evidence type="ECO:0000313" key="2">
    <source>
        <dbReference type="EMBL" id="SUA70338.1"/>
    </source>
</evidence>
<evidence type="ECO:0000259" key="1">
    <source>
        <dbReference type="Pfam" id="PF25164"/>
    </source>
</evidence>
<accession>A0A378Y0G8</accession>
<reference evidence="2 3" key="1">
    <citation type="submission" date="2018-06" db="EMBL/GenBank/DDBJ databases">
        <authorList>
            <consortium name="Pathogen Informatics"/>
            <person name="Doyle S."/>
        </authorList>
    </citation>
    <scope>NUCLEOTIDE SEQUENCE [LARGE SCALE GENOMIC DNA]</scope>
    <source>
        <strain evidence="2 3">NCTC10343</strain>
    </source>
</reference>
<dbReference type="EMBL" id="UGSC01000001">
    <property type="protein sequence ID" value="SUA70338.1"/>
    <property type="molecule type" value="Genomic_DNA"/>
</dbReference>
<gene>
    <name evidence="2" type="ORF">NCTC10343_03209</name>
</gene>
<evidence type="ECO:0000313" key="3">
    <source>
        <dbReference type="Proteomes" id="UP000254400"/>
    </source>
</evidence>
<organism evidence="2 3">
    <name type="scientific">Paenibacillus polymyxa</name>
    <name type="common">Bacillus polymyxa</name>
    <dbReference type="NCBI Taxonomy" id="1406"/>
    <lineage>
        <taxon>Bacteria</taxon>
        <taxon>Bacillati</taxon>
        <taxon>Bacillota</taxon>
        <taxon>Bacilli</taxon>
        <taxon>Bacillales</taxon>
        <taxon>Paenibacillaceae</taxon>
        <taxon>Paenibacillus</taxon>
    </lineage>
</organism>
<proteinExistence type="predicted"/>
<dbReference type="Pfam" id="PF25164">
    <property type="entry name" value="CoiA_N"/>
    <property type="match status" value="1"/>
</dbReference>
<dbReference type="InterPro" id="IPR057253">
    <property type="entry name" value="CoiA-like_N"/>
</dbReference>